<dbReference type="InterPro" id="IPR018187">
    <property type="entry name" value="Asp/Glu_racemase_AS_1"/>
</dbReference>
<dbReference type="Gene3D" id="3.40.50.1860">
    <property type="match status" value="2"/>
</dbReference>
<evidence type="ECO:0000256" key="7">
    <source>
        <dbReference type="HAMAP-Rule" id="MF_00258"/>
    </source>
</evidence>
<reference evidence="10" key="3">
    <citation type="submission" date="2015-08" db="EMBL/GenBank/DDBJ databases">
        <title>Draft Genome Sequence of a Heterotrophic Facultative Anaerobic Bacterium Ardenticatena maritima Strain 110S.</title>
        <authorList>
            <person name="Kawaichi S."/>
            <person name="Yoshida T."/>
            <person name="Sako Y."/>
            <person name="Nakamura R."/>
        </authorList>
    </citation>
    <scope>NUCLEOTIDE SEQUENCE [LARGE SCALE GENOMIC DNA]</scope>
    <source>
        <strain evidence="10">110S</strain>
    </source>
</reference>
<feature type="binding site" evidence="7">
    <location>
        <begin position="12"/>
        <end position="13"/>
    </location>
    <ligand>
        <name>substrate</name>
    </ligand>
</feature>
<dbReference type="SUPFAM" id="SSF53681">
    <property type="entry name" value="Aspartate/glutamate racemase"/>
    <property type="match status" value="2"/>
</dbReference>
<feature type="active site" description="Proton donor/acceptor" evidence="7">
    <location>
        <position position="75"/>
    </location>
</feature>
<dbReference type="RefSeq" id="WP_054494316.1">
    <property type="nucleotide sequence ID" value="NZ_BBZA01000292.1"/>
</dbReference>
<dbReference type="GO" id="GO:0071555">
    <property type="term" value="P:cell wall organization"/>
    <property type="evidence" value="ECO:0007669"/>
    <property type="project" value="UniProtKB-KW"/>
</dbReference>
<evidence type="ECO:0000313" key="10">
    <source>
        <dbReference type="Proteomes" id="UP000037784"/>
    </source>
</evidence>
<gene>
    <name evidence="7 8" type="primary">murI</name>
    <name evidence="8" type="ORF">ARMA_3024</name>
    <name evidence="9" type="ORF">SE16_11770</name>
</gene>
<dbReference type="InterPro" id="IPR033134">
    <property type="entry name" value="Asp/Glu_racemase_AS_2"/>
</dbReference>
<evidence type="ECO:0000256" key="3">
    <source>
        <dbReference type="ARBA" id="ARBA00022960"/>
    </source>
</evidence>
<dbReference type="UniPathway" id="UPA00219"/>
<evidence type="ECO:0000256" key="2">
    <source>
        <dbReference type="ARBA" id="ARBA00013090"/>
    </source>
</evidence>
<dbReference type="InterPro" id="IPR015942">
    <property type="entry name" value="Asp/Glu/hydantoin_racemase"/>
</dbReference>
<dbReference type="FunCoup" id="A0A0M8KB30">
    <property type="interactions" value="197"/>
</dbReference>
<dbReference type="HAMAP" id="MF_00258">
    <property type="entry name" value="Glu_racemase"/>
    <property type="match status" value="1"/>
</dbReference>
<evidence type="ECO:0000313" key="9">
    <source>
        <dbReference type="EMBL" id="KPL87194.1"/>
    </source>
</evidence>
<dbReference type="GO" id="GO:0008360">
    <property type="term" value="P:regulation of cell shape"/>
    <property type="evidence" value="ECO:0007669"/>
    <property type="project" value="UniProtKB-KW"/>
</dbReference>
<keyword evidence="10" id="KW-1185">Reference proteome</keyword>
<dbReference type="InterPro" id="IPR001920">
    <property type="entry name" value="Asp/Glu_race"/>
</dbReference>
<dbReference type="EMBL" id="LGKN01000006">
    <property type="protein sequence ID" value="KPL87194.1"/>
    <property type="molecule type" value="Genomic_DNA"/>
</dbReference>
<evidence type="ECO:0000256" key="4">
    <source>
        <dbReference type="ARBA" id="ARBA00022984"/>
    </source>
</evidence>
<evidence type="ECO:0000256" key="5">
    <source>
        <dbReference type="ARBA" id="ARBA00023235"/>
    </source>
</evidence>
<dbReference type="PANTHER" id="PTHR21198:SF2">
    <property type="entry name" value="GLUTAMATE RACEMASE"/>
    <property type="match status" value="1"/>
</dbReference>
<comment type="caution">
    <text evidence="8">The sequence shown here is derived from an EMBL/GenBank/DDBJ whole genome shotgun (WGS) entry which is preliminary data.</text>
</comment>
<dbReference type="InParanoid" id="A0A0M8KB30"/>
<keyword evidence="5 7" id="KW-0413">Isomerase</keyword>
<comment type="similarity">
    <text evidence="7">Belongs to the aspartate/glutamate racemases family.</text>
</comment>
<feature type="active site" description="Proton donor/acceptor" evidence="7">
    <location>
        <position position="186"/>
    </location>
</feature>
<dbReference type="GO" id="GO:0008881">
    <property type="term" value="F:glutamate racemase activity"/>
    <property type="evidence" value="ECO:0007669"/>
    <property type="project" value="UniProtKB-UniRule"/>
</dbReference>
<evidence type="ECO:0000313" key="8">
    <source>
        <dbReference type="EMBL" id="GAP64601.1"/>
    </source>
</evidence>
<feature type="binding site" evidence="7">
    <location>
        <begin position="44"/>
        <end position="45"/>
    </location>
    <ligand>
        <name>substrate</name>
    </ligand>
</feature>
<dbReference type="PATRIC" id="fig|872965.6.peg.2819"/>
<dbReference type="Proteomes" id="UP000050502">
    <property type="component" value="Unassembled WGS sequence"/>
</dbReference>
<comment type="pathway">
    <text evidence="7">Cell wall biogenesis; peptidoglycan biosynthesis.</text>
</comment>
<comment type="catalytic activity">
    <reaction evidence="1 7">
        <text>L-glutamate = D-glutamate</text>
        <dbReference type="Rhea" id="RHEA:12813"/>
        <dbReference type="ChEBI" id="CHEBI:29985"/>
        <dbReference type="ChEBI" id="CHEBI:29986"/>
        <dbReference type="EC" id="5.1.1.3"/>
    </reaction>
</comment>
<keyword evidence="6 7" id="KW-0961">Cell wall biogenesis/degradation</keyword>
<reference evidence="9 11" key="2">
    <citation type="submission" date="2015-07" db="EMBL/GenBank/DDBJ databases">
        <title>Whole genome sequence of Ardenticatena maritima DSM 23922.</title>
        <authorList>
            <person name="Hemp J."/>
            <person name="Ward L.M."/>
            <person name="Pace L.A."/>
            <person name="Fischer W.W."/>
        </authorList>
    </citation>
    <scope>NUCLEOTIDE SEQUENCE [LARGE SCALE GENOMIC DNA]</scope>
    <source>
        <strain evidence="9 11">110S</strain>
    </source>
</reference>
<dbReference type="EMBL" id="BBZA01000292">
    <property type="protein sequence ID" value="GAP64601.1"/>
    <property type="molecule type" value="Genomic_DNA"/>
</dbReference>
<reference evidence="8 10" key="1">
    <citation type="journal article" date="2015" name="Genome Announc.">
        <title>Draft Genome Sequence of a Heterotrophic Facultative Anaerobic Thermophilic Bacterium, Ardenticatena maritima Strain 110ST.</title>
        <authorList>
            <person name="Kawaichi S."/>
            <person name="Yoshida T."/>
            <person name="Sako Y."/>
            <person name="Nakamura R."/>
        </authorList>
    </citation>
    <scope>NUCLEOTIDE SEQUENCE [LARGE SCALE GENOMIC DNA]</scope>
    <source>
        <strain evidence="8 10">110S</strain>
    </source>
</reference>
<dbReference type="STRING" id="872965.SE16_11770"/>
<dbReference type="NCBIfam" id="TIGR00067">
    <property type="entry name" value="glut_race"/>
    <property type="match status" value="1"/>
</dbReference>
<dbReference type="GO" id="GO:0009252">
    <property type="term" value="P:peptidoglycan biosynthetic process"/>
    <property type="evidence" value="ECO:0007669"/>
    <property type="project" value="UniProtKB-UniRule"/>
</dbReference>
<keyword evidence="4 7" id="KW-0573">Peptidoglycan synthesis</keyword>
<dbReference type="Pfam" id="PF01177">
    <property type="entry name" value="Asp_Glu_race"/>
    <property type="match status" value="1"/>
</dbReference>
<dbReference type="Proteomes" id="UP000037784">
    <property type="component" value="Unassembled WGS sequence"/>
</dbReference>
<evidence type="ECO:0000256" key="6">
    <source>
        <dbReference type="ARBA" id="ARBA00023316"/>
    </source>
</evidence>
<dbReference type="PROSITE" id="PS00924">
    <property type="entry name" value="ASP_GLU_RACEMASE_2"/>
    <property type="match status" value="1"/>
</dbReference>
<sequence>MTNPGGPIGMFDSGIGGGTVLRHVHRLLPNEDILYLADQAHVPYGPRPREEIRRLSQAATEWLLAHGAKIIVVACNTASAAALRWLRREYPHVPFVGMVPAVKPAARHSKSGVVGLMATPATMQGELLQEVVQEWAQGVQLVQQICHGLVEHIERGELDSPATIALLQQYLTPMLEANADHIVLGCTHYPYLEDVIQRIVGPNITLVDAGEAVARQVARVLDEQMLHHPDRTRQGTLTYATTGDPHHLAALLERLHLPRGNVQAATYIVPLA</sequence>
<accession>A0A0M8KB30</accession>
<evidence type="ECO:0000256" key="1">
    <source>
        <dbReference type="ARBA" id="ARBA00001602"/>
    </source>
</evidence>
<feature type="binding site" evidence="7">
    <location>
        <begin position="187"/>
        <end position="188"/>
    </location>
    <ligand>
        <name>substrate</name>
    </ligand>
</feature>
<evidence type="ECO:0000313" key="11">
    <source>
        <dbReference type="Proteomes" id="UP000050502"/>
    </source>
</evidence>
<dbReference type="AlphaFoldDB" id="A0A0M8KB30"/>
<feature type="binding site" evidence="7">
    <location>
        <begin position="76"/>
        <end position="77"/>
    </location>
    <ligand>
        <name>substrate</name>
    </ligand>
</feature>
<dbReference type="PROSITE" id="PS00923">
    <property type="entry name" value="ASP_GLU_RACEMASE_1"/>
    <property type="match status" value="1"/>
</dbReference>
<keyword evidence="3 7" id="KW-0133">Cell shape</keyword>
<dbReference type="InterPro" id="IPR004391">
    <property type="entry name" value="Glu_race"/>
</dbReference>
<dbReference type="OrthoDB" id="9801055at2"/>
<name>A0A0M8KB30_9CHLR</name>
<dbReference type="EC" id="5.1.1.3" evidence="2 7"/>
<comment type="function">
    <text evidence="7">Provides the (R)-glutamate required for cell wall biosynthesis.</text>
</comment>
<dbReference type="PANTHER" id="PTHR21198">
    <property type="entry name" value="GLUTAMATE RACEMASE"/>
    <property type="match status" value="1"/>
</dbReference>
<dbReference type="FunFam" id="3.40.50.1860:FF:000001">
    <property type="entry name" value="Glutamate racemase"/>
    <property type="match status" value="1"/>
</dbReference>
<organism evidence="8 10">
    <name type="scientific">Ardenticatena maritima</name>
    <dbReference type="NCBI Taxonomy" id="872965"/>
    <lineage>
        <taxon>Bacteria</taxon>
        <taxon>Bacillati</taxon>
        <taxon>Chloroflexota</taxon>
        <taxon>Ardenticatenia</taxon>
        <taxon>Ardenticatenales</taxon>
        <taxon>Ardenticatenaceae</taxon>
        <taxon>Ardenticatena</taxon>
    </lineage>
</organism>
<proteinExistence type="inferred from homology"/>
<protein>
    <recommendedName>
        <fullName evidence="2 7">Glutamate racemase</fullName>
        <ecNumber evidence="2 7">5.1.1.3</ecNumber>
    </recommendedName>
</protein>